<reference evidence="9" key="1">
    <citation type="submission" date="2022-05" db="EMBL/GenBank/DDBJ databases">
        <title>An RpoN-dependent PEP-CTERM gene is involved in floc formation of an Aquincola tertiaricarbonis strain.</title>
        <authorList>
            <person name="Qiu D."/>
            <person name="Xia M."/>
        </authorList>
    </citation>
    <scope>NUCLEOTIDE SEQUENCE</scope>
    <source>
        <strain evidence="9">RN12</strain>
    </source>
</reference>
<keyword evidence="3" id="KW-0456">Lyase</keyword>
<name>A0ABY4S986_AQUTE</name>
<keyword evidence="7" id="KW-0732">Signal</keyword>
<dbReference type="Pfam" id="PF03562">
    <property type="entry name" value="MltA"/>
    <property type="match status" value="1"/>
</dbReference>
<feature type="compositionally biased region" description="Pro residues" evidence="6">
    <location>
        <begin position="27"/>
        <end position="42"/>
    </location>
</feature>
<evidence type="ECO:0000256" key="3">
    <source>
        <dbReference type="ARBA" id="ARBA00023239"/>
    </source>
</evidence>
<dbReference type="PANTHER" id="PTHR30124">
    <property type="entry name" value="MEMBRANE-BOUND LYTIC MUREIN TRANSGLYCOSYLASE A"/>
    <property type="match status" value="1"/>
</dbReference>
<evidence type="ECO:0000313" key="10">
    <source>
        <dbReference type="Proteomes" id="UP001056201"/>
    </source>
</evidence>
<dbReference type="InterPro" id="IPR026044">
    <property type="entry name" value="MltA"/>
</dbReference>
<evidence type="ECO:0000256" key="5">
    <source>
        <dbReference type="ARBA" id="ARBA00030918"/>
    </source>
</evidence>
<dbReference type="InterPro" id="IPR036908">
    <property type="entry name" value="RlpA-like_sf"/>
</dbReference>
<proteinExistence type="predicted"/>
<dbReference type="SUPFAM" id="SSF50685">
    <property type="entry name" value="Barwin-like endoglucanases"/>
    <property type="match status" value="1"/>
</dbReference>
<dbReference type="EC" id="4.2.2.n1" evidence="2"/>
<dbReference type="PROSITE" id="PS51257">
    <property type="entry name" value="PROKAR_LIPOPROTEIN"/>
    <property type="match status" value="1"/>
</dbReference>
<evidence type="ECO:0000313" key="9">
    <source>
        <dbReference type="EMBL" id="URI09922.1"/>
    </source>
</evidence>
<dbReference type="Pfam" id="PF06725">
    <property type="entry name" value="3D"/>
    <property type="match status" value="1"/>
</dbReference>
<feature type="region of interest" description="Disordered" evidence="6">
    <location>
        <begin position="25"/>
        <end position="64"/>
    </location>
</feature>
<dbReference type="Gene3D" id="2.40.40.10">
    <property type="entry name" value="RlpA-like domain"/>
    <property type="match status" value="2"/>
</dbReference>
<feature type="domain" description="Lytic transglycosylase MltA" evidence="8">
    <location>
        <begin position="156"/>
        <end position="297"/>
    </location>
</feature>
<protein>
    <recommendedName>
        <fullName evidence="2">peptidoglycan lytic exotransglycosylase</fullName>
        <ecNumber evidence="2">4.2.2.n1</ecNumber>
    </recommendedName>
    <alternativeName>
        <fullName evidence="5">Murein hydrolase A</fullName>
    </alternativeName>
</protein>
<evidence type="ECO:0000256" key="4">
    <source>
        <dbReference type="ARBA" id="ARBA00023316"/>
    </source>
</evidence>
<evidence type="ECO:0000256" key="7">
    <source>
        <dbReference type="SAM" id="SignalP"/>
    </source>
</evidence>
<dbReference type="CDD" id="cd14485">
    <property type="entry name" value="mltA_like_LT_A"/>
    <property type="match status" value="1"/>
</dbReference>
<dbReference type="Gene3D" id="2.40.240.50">
    <property type="entry name" value="Barwin-like endoglucanases"/>
    <property type="match status" value="1"/>
</dbReference>
<evidence type="ECO:0000256" key="2">
    <source>
        <dbReference type="ARBA" id="ARBA00012587"/>
    </source>
</evidence>
<evidence type="ECO:0000256" key="6">
    <source>
        <dbReference type="SAM" id="MobiDB-lite"/>
    </source>
</evidence>
<dbReference type="InterPro" id="IPR005300">
    <property type="entry name" value="MltA_B"/>
</dbReference>
<organism evidence="9 10">
    <name type="scientific">Aquincola tertiaricarbonis</name>
    <dbReference type="NCBI Taxonomy" id="391953"/>
    <lineage>
        <taxon>Bacteria</taxon>
        <taxon>Pseudomonadati</taxon>
        <taxon>Pseudomonadota</taxon>
        <taxon>Betaproteobacteria</taxon>
        <taxon>Burkholderiales</taxon>
        <taxon>Sphaerotilaceae</taxon>
        <taxon>Aquincola</taxon>
    </lineage>
</organism>
<keyword evidence="4" id="KW-0961">Cell wall biogenesis/degradation</keyword>
<dbReference type="PIRSF" id="PIRSF019422">
    <property type="entry name" value="MltA"/>
    <property type="match status" value="1"/>
</dbReference>
<dbReference type="SMART" id="SM00925">
    <property type="entry name" value="MltA"/>
    <property type="match status" value="1"/>
</dbReference>
<comment type="catalytic activity">
    <reaction evidence="1">
        <text>Exolytic cleavage of the (1-&gt;4)-beta-glycosidic linkage between N-acetylmuramic acid (MurNAc) and N-acetylglucosamine (GlcNAc) residues in peptidoglycan, from either the reducing or the non-reducing ends of the peptidoglycan chains, with concomitant formation of a 1,6-anhydrobond in the MurNAc residue.</text>
        <dbReference type="EC" id="4.2.2.n1"/>
    </reaction>
</comment>
<gene>
    <name evidence="9" type="ORF">MW290_30765</name>
</gene>
<dbReference type="InterPro" id="IPR010611">
    <property type="entry name" value="3D_dom"/>
</dbReference>
<evidence type="ECO:0000256" key="1">
    <source>
        <dbReference type="ARBA" id="ARBA00001420"/>
    </source>
</evidence>
<dbReference type="Proteomes" id="UP001056201">
    <property type="component" value="Chromosome 2"/>
</dbReference>
<feature type="compositionally biased region" description="Low complexity" evidence="6">
    <location>
        <begin position="43"/>
        <end position="52"/>
    </location>
</feature>
<feature type="chain" id="PRO_5047115185" description="peptidoglycan lytic exotransglycosylase" evidence="7">
    <location>
        <begin position="22"/>
        <end position="396"/>
    </location>
</feature>
<dbReference type="PANTHER" id="PTHR30124:SF0">
    <property type="entry name" value="MEMBRANE-BOUND LYTIC MUREIN TRANSGLYCOSYLASE A"/>
    <property type="match status" value="1"/>
</dbReference>
<accession>A0ABY4S986</accession>
<dbReference type="EMBL" id="CP097636">
    <property type="protein sequence ID" value="URI09922.1"/>
    <property type="molecule type" value="Genomic_DNA"/>
</dbReference>
<keyword evidence="10" id="KW-1185">Reference proteome</keyword>
<dbReference type="CDD" id="cd14668">
    <property type="entry name" value="mlta_B"/>
    <property type="match status" value="1"/>
</dbReference>
<sequence length="396" mass="43620">MHRAYRTLRATLGAAAAAVLAACTTTPLPPPDEPPRPAPAPTSPAAVATAPSVPAPASWPPGTLDRPNARWIPVGWSELPGWDGDRAADAWRAFVRGCERPAPGWSRLCAEALLSPPPADDGSARQWFMQRLQPYRIEALDRPDPDGLITGYFEPLVEASRLPRGNFRIPLHRAPADLGQRKPWWTRQQIDTLPAAQAALKGREIAYVADPLDALVLQIQGSGRMRVTEPDGRVQVLRVAFAGHNDQPYKSVGRWLIEQGELTPDTASWPAIREWARRNPRRVNEMLWSNPRTVFFREEPLPDPSAGPRGAQGVPLTPERSIAVDPRSVPYGTPVWLDTTEPLSNTPLRRLVLAQDTGTAIVGAVRADYFWGPGEVAEQQAGRMKQRLRMWALAPK</sequence>
<feature type="signal peptide" evidence="7">
    <location>
        <begin position="1"/>
        <end position="21"/>
    </location>
</feature>
<dbReference type="RefSeq" id="WP_250198133.1">
    <property type="nucleotide sequence ID" value="NZ_CP097636.1"/>
</dbReference>
<evidence type="ECO:0000259" key="8">
    <source>
        <dbReference type="SMART" id="SM00925"/>
    </source>
</evidence>